<name>A0A8S9RZM5_BRACR</name>
<organism evidence="1 2">
    <name type="scientific">Brassica cretica</name>
    <name type="common">Mustard</name>
    <dbReference type="NCBI Taxonomy" id="69181"/>
    <lineage>
        <taxon>Eukaryota</taxon>
        <taxon>Viridiplantae</taxon>
        <taxon>Streptophyta</taxon>
        <taxon>Embryophyta</taxon>
        <taxon>Tracheophyta</taxon>
        <taxon>Spermatophyta</taxon>
        <taxon>Magnoliopsida</taxon>
        <taxon>eudicotyledons</taxon>
        <taxon>Gunneridae</taxon>
        <taxon>Pentapetalae</taxon>
        <taxon>rosids</taxon>
        <taxon>malvids</taxon>
        <taxon>Brassicales</taxon>
        <taxon>Brassicaceae</taxon>
        <taxon>Brassiceae</taxon>
        <taxon>Brassica</taxon>
    </lineage>
</organism>
<evidence type="ECO:0000313" key="2">
    <source>
        <dbReference type="Proteomes" id="UP000712600"/>
    </source>
</evidence>
<evidence type="ECO:0000313" key="1">
    <source>
        <dbReference type="EMBL" id="KAF3586260.1"/>
    </source>
</evidence>
<proteinExistence type="predicted"/>
<accession>A0A8S9RZM5</accession>
<dbReference type="EMBL" id="QGKX02000088">
    <property type="protein sequence ID" value="KAF3586260.1"/>
    <property type="molecule type" value="Genomic_DNA"/>
</dbReference>
<reference evidence="1" key="1">
    <citation type="submission" date="2019-12" db="EMBL/GenBank/DDBJ databases">
        <title>Genome sequencing and annotation of Brassica cretica.</title>
        <authorList>
            <person name="Studholme D.J."/>
            <person name="Sarris P."/>
        </authorList>
    </citation>
    <scope>NUCLEOTIDE SEQUENCE</scope>
    <source>
        <strain evidence="1">PFS-109/04</strain>
        <tissue evidence="1">Leaf</tissue>
    </source>
</reference>
<dbReference type="AlphaFoldDB" id="A0A8S9RZM5"/>
<dbReference type="Proteomes" id="UP000712600">
    <property type="component" value="Unassembled WGS sequence"/>
</dbReference>
<comment type="caution">
    <text evidence="1">The sequence shown here is derived from an EMBL/GenBank/DDBJ whole genome shotgun (WGS) entry which is preliminary data.</text>
</comment>
<gene>
    <name evidence="1" type="ORF">F2Q69_00029408</name>
</gene>
<protein>
    <submittedName>
        <fullName evidence="1">Uncharacterized protein</fullName>
    </submittedName>
</protein>
<sequence>MSPTSSLCGDGLFNQMGSELFGLDFRALGLDPVAPSLYWSVDLLFLPSPPLRGVGGRS</sequence>